<keyword evidence="4" id="KW-1185">Reference proteome</keyword>
<evidence type="ECO:0000256" key="2">
    <source>
        <dbReference type="SAM" id="SignalP"/>
    </source>
</evidence>
<evidence type="ECO:0008006" key="5">
    <source>
        <dbReference type="Google" id="ProtNLM"/>
    </source>
</evidence>
<comment type="caution">
    <text evidence="3">The sequence shown here is derived from an EMBL/GenBank/DDBJ whole genome shotgun (WGS) entry which is preliminary data.</text>
</comment>
<dbReference type="InterPro" id="IPR021728">
    <property type="entry name" value="DUF3300"/>
</dbReference>
<evidence type="ECO:0000313" key="3">
    <source>
        <dbReference type="EMBL" id="MET3794258.1"/>
    </source>
</evidence>
<accession>A0ABV2N609</accession>
<feature type="signal peptide" evidence="2">
    <location>
        <begin position="1"/>
        <end position="30"/>
    </location>
</feature>
<dbReference type="Proteomes" id="UP001549076">
    <property type="component" value="Unassembled WGS sequence"/>
</dbReference>
<feature type="compositionally biased region" description="Basic residues" evidence="1">
    <location>
        <begin position="429"/>
        <end position="442"/>
    </location>
</feature>
<dbReference type="PANTHER" id="PTHR40269">
    <property type="entry name" value="OUTER MEMBRANE PROTEIN-RELATED"/>
    <property type="match status" value="1"/>
</dbReference>
<evidence type="ECO:0000313" key="4">
    <source>
        <dbReference type="Proteomes" id="UP001549076"/>
    </source>
</evidence>
<gene>
    <name evidence="3" type="ORF">ABID37_004498</name>
</gene>
<feature type="compositionally biased region" description="Basic and acidic residues" evidence="1">
    <location>
        <begin position="404"/>
        <end position="419"/>
    </location>
</feature>
<dbReference type="EMBL" id="JBEPML010000022">
    <property type="protein sequence ID" value="MET3794258.1"/>
    <property type="molecule type" value="Genomic_DNA"/>
</dbReference>
<feature type="chain" id="PRO_5045099886" description="DUF3300 domain-containing protein" evidence="2">
    <location>
        <begin position="31"/>
        <end position="442"/>
    </location>
</feature>
<dbReference type="RefSeq" id="WP_354198853.1">
    <property type="nucleotide sequence ID" value="NZ_JBEPML010000022.1"/>
</dbReference>
<organism evidence="3 4">
    <name type="scientific">Aquamicrobium terrae</name>
    <dbReference type="NCBI Taxonomy" id="1324945"/>
    <lineage>
        <taxon>Bacteria</taxon>
        <taxon>Pseudomonadati</taxon>
        <taxon>Pseudomonadota</taxon>
        <taxon>Alphaproteobacteria</taxon>
        <taxon>Hyphomicrobiales</taxon>
        <taxon>Phyllobacteriaceae</taxon>
        <taxon>Aquamicrobium</taxon>
    </lineage>
</organism>
<dbReference type="PANTHER" id="PTHR40269:SF1">
    <property type="entry name" value="OUTER MEMBRANE PROTEIN"/>
    <property type="match status" value="1"/>
</dbReference>
<keyword evidence="2" id="KW-0732">Signal</keyword>
<sequence>MLALRLFKLAGTAAITLLMLAGGATLPARAQQQQVTADDPAAAASDVPAPLDADEMEILVARIALYPDDLVAVITASALYPLQVVEAGRYLESYAKDKSLQPKDGWDGSVISLLNYPEIVKMMSEDLDWTQALGQAIAYQQQDALIAIQQLREEAVAKGVIKTDDKVKVDKQGGNVIIEPASPEVIYVPRYDPQVLYVADYPLAPVAYYPDPYPYYWNPGATFFAGAVTGAIWAAAVDWDDWDVWGGHWNGPDIDIDCNHCLNNIDLNGKVNFGDIDWKNVDRSKIRIDRDQFASLERNGIRNSIKAGGDNALRDRTANIKRENVAGRSGKGKAQTADIRKLTLEGLKPGPGASRPAMQKPANVKREVSKPKVQKPAAAARPAGKVKPAARVDNRPRQATGLGDVDRGKVSQMRSDRGRQSMGGGLRGGAHKAVKRPTGRRH</sequence>
<dbReference type="Pfam" id="PF11737">
    <property type="entry name" value="DUF3300"/>
    <property type="match status" value="1"/>
</dbReference>
<evidence type="ECO:0000256" key="1">
    <source>
        <dbReference type="SAM" id="MobiDB-lite"/>
    </source>
</evidence>
<name>A0ABV2N609_9HYPH</name>
<reference evidence="3 4" key="1">
    <citation type="submission" date="2024-06" db="EMBL/GenBank/DDBJ databases">
        <title>Genomic Encyclopedia of Type Strains, Phase IV (KMG-IV): sequencing the most valuable type-strain genomes for metagenomic binning, comparative biology and taxonomic classification.</title>
        <authorList>
            <person name="Goeker M."/>
        </authorList>
    </citation>
    <scope>NUCLEOTIDE SEQUENCE [LARGE SCALE GENOMIC DNA]</scope>
    <source>
        <strain evidence="3 4">DSM 27865</strain>
    </source>
</reference>
<protein>
    <recommendedName>
        <fullName evidence="5">DUF3300 domain-containing protein</fullName>
    </recommendedName>
</protein>
<proteinExistence type="predicted"/>
<feature type="region of interest" description="Disordered" evidence="1">
    <location>
        <begin position="344"/>
        <end position="442"/>
    </location>
</feature>